<organism evidence="2 3">
    <name type="scientific">Scleroderma citrinum Foug A</name>
    <dbReference type="NCBI Taxonomy" id="1036808"/>
    <lineage>
        <taxon>Eukaryota</taxon>
        <taxon>Fungi</taxon>
        <taxon>Dikarya</taxon>
        <taxon>Basidiomycota</taxon>
        <taxon>Agaricomycotina</taxon>
        <taxon>Agaricomycetes</taxon>
        <taxon>Agaricomycetidae</taxon>
        <taxon>Boletales</taxon>
        <taxon>Sclerodermatineae</taxon>
        <taxon>Sclerodermataceae</taxon>
        <taxon>Scleroderma</taxon>
    </lineage>
</organism>
<dbReference type="EMBL" id="KN822015">
    <property type="protein sequence ID" value="KIM66940.1"/>
    <property type="molecule type" value="Genomic_DNA"/>
</dbReference>
<gene>
    <name evidence="2" type="ORF">SCLCIDRAFT_1211018</name>
</gene>
<name>A0A0C3E285_9AGAM</name>
<dbReference type="AlphaFoldDB" id="A0A0C3E285"/>
<proteinExistence type="predicted"/>
<evidence type="ECO:0000313" key="2">
    <source>
        <dbReference type="EMBL" id="KIM66940.1"/>
    </source>
</evidence>
<sequence>MQVHSIHRQHEQSKDQIRRMTAVDLRRKVEEVTYFALLMDNISVTVYQCLTVSSIRRTKDSKEDNCPKRCASFISFKLVFCIFLILYEC</sequence>
<reference evidence="2 3" key="1">
    <citation type="submission" date="2014-04" db="EMBL/GenBank/DDBJ databases">
        <authorList>
            <consortium name="DOE Joint Genome Institute"/>
            <person name="Kuo A."/>
            <person name="Kohler A."/>
            <person name="Nagy L.G."/>
            <person name="Floudas D."/>
            <person name="Copeland A."/>
            <person name="Barry K.W."/>
            <person name="Cichocki N."/>
            <person name="Veneault-Fourrey C."/>
            <person name="LaButti K."/>
            <person name="Lindquist E.A."/>
            <person name="Lipzen A."/>
            <person name="Lundell T."/>
            <person name="Morin E."/>
            <person name="Murat C."/>
            <person name="Sun H."/>
            <person name="Tunlid A."/>
            <person name="Henrissat B."/>
            <person name="Grigoriev I.V."/>
            <person name="Hibbett D.S."/>
            <person name="Martin F."/>
            <person name="Nordberg H.P."/>
            <person name="Cantor M.N."/>
            <person name="Hua S.X."/>
        </authorList>
    </citation>
    <scope>NUCLEOTIDE SEQUENCE [LARGE SCALE GENOMIC DNA]</scope>
    <source>
        <strain evidence="2 3">Foug A</strain>
    </source>
</reference>
<protein>
    <submittedName>
        <fullName evidence="2">Uncharacterized protein</fullName>
    </submittedName>
</protein>
<dbReference type="Proteomes" id="UP000053989">
    <property type="component" value="Unassembled WGS sequence"/>
</dbReference>
<keyword evidence="1" id="KW-0472">Membrane</keyword>
<reference evidence="3" key="2">
    <citation type="submission" date="2015-01" db="EMBL/GenBank/DDBJ databases">
        <title>Evolutionary Origins and Diversification of the Mycorrhizal Mutualists.</title>
        <authorList>
            <consortium name="DOE Joint Genome Institute"/>
            <consortium name="Mycorrhizal Genomics Consortium"/>
            <person name="Kohler A."/>
            <person name="Kuo A."/>
            <person name="Nagy L.G."/>
            <person name="Floudas D."/>
            <person name="Copeland A."/>
            <person name="Barry K.W."/>
            <person name="Cichocki N."/>
            <person name="Veneault-Fourrey C."/>
            <person name="LaButti K."/>
            <person name="Lindquist E.A."/>
            <person name="Lipzen A."/>
            <person name="Lundell T."/>
            <person name="Morin E."/>
            <person name="Murat C."/>
            <person name="Riley R."/>
            <person name="Ohm R."/>
            <person name="Sun H."/>
            <person name="Tunlid A."/>
            <person name="Henrissat B."/>
            <person name="Grigoriev I.V."/>
            <person name="Hibbett D.S."/>
            <person name="Martin F."/>
        </authorList>
    </citation>
    <scope>NUCLEOTIDE SEQUENCE [LARGE SCALE GENOMIC DNA]</scope>
    <source>
        <strain evidence="3">Foug A</strain>
    </source>
</reference>
<feature type="transmembrane region" description="Helical" evidence="1">
    <location>
        <begin position="70"/>
        <end position="87"/>
    </location>
</feature>
<keyword evidence="3" id="KW-1185">Reference proteome</keyword>
<keyword evidence="1" id="KW-1133">Transmembrane helix</keyword>
<dbReference type="HOGENOM" id="CLU_2456055_0_0_1"/>
<keyword evidence="1" id="KW-0812">Transmembrane</keyword>
<dbReference type="InParanoid" id="A0A0C3E285"/>
<evidence type="ECO:0000313" key="3">
    <source>
        <dbReference type="Proteomes" id="UP000053989"/>
    </source>
</evidence>
<evidence type="ECO:0000256" key="1">
    <source>
        <dbReference type="SAM" id="Phobius"/>
    </source>
</evidence>
<accession>A0A0C3E285</accession>